<dbReference type="Gene3D" id="3.40.630.30">
    <property type="match status" value="1"/>
</dbReference>
<accession>A0ABT3NHA4</accession>
<dbReference type="InterPro" id="IPR051531">
    <property type="entry name" value="N-acetyltransferase"/>
</dbReference>
<name>A0ABT3NHA4_9GAMM</name>
<dbReference type="Proteomes" id="UP001209682">
    <property type="component" value="Unassembled WGS sequence"/>
</dbReference>
<feature type="domain" description="N-acetyltransferase" evidence="1">
    <location>
        <begin position="19"/>
        <end position="181"/>
    </location>
</feature>
<dbReference type="PANTHER" id="PTHR43792:SF1">
    <property type="entry name" value="N-ACETYLTRANSFERASE DOMAIN-CONTAINING PROTEIN"/>
    <property type="match status" value="1"/>
</dbReference>
<organism evidence="2 3">
    <name type="scientific">Acinetobacter entericus</name>
    <dbReference type="NCBI Taxonomy" id="2989714"/>
    <lineage>
        <taxon>Bacteria</taxon>
        <taxon>Pseudomonadati</taxon>
        <taxon>Pseudomonadota</taxon>
        <taxon>Gammaproteobacteria</taxon>
        <taxon>Moraxellales</taxon>
        <taxon>Moraxellaceae</taxon>
        <taxon>Acinetobacter</taxon>
    </lineage>
</organism>
<protein>
    <submittedName>
        <fullName evidence="2">GNAT family N-acetyltransferase</fullName>
    </submittedName>
</protein>
<reference evidence="2 3" key="1">
    <citation type="submission" date="2022-11" db="EMBL/GenBank/DDBJ databases">
        <title>Acinetobacter entericus sp. nov., isolated from the gut of the plastic-eating larvae of the Coleoptera insect Zophobas atratus.</title>
        <authorList>
            <person name="Dong X."/>
            <person name="Yang Y."/>
        </authorList>
    </citation>
    <scope>NUCLEOTIDE SEQUENCE [LARGE SCALE GENOMIC DNA]</scope>
    <source>
        <strain evidence="2 3">BIT-DXN8</strain>
    </source>
</reference>
<dbReference type="InterPro" id="IPR000182">
    <property type="entry name" value="GNAT_dom"/>
</dbReference>
<evidence type="ECO:0000259" key="1">
    <source>
        <dbReference type="PROSITE" id="PS51186"/>
    </source>
</evidence>
<keyword evidence="3" id="KW-1185">Reference proteome</keyword>
<comment type="caution">
    <text evidence="2">The sequence shown here is derived from an EMBL/GenBank/DDBJ whole genome shotgun (WGS) entry which is preliminary data.</text>
</comment>
<dbReference type="InterPro" id="IPR016181">
    <property type="entry name" value="Acyl_CoA_acyltransferase"/>
</dbReference>
<dbReference type="PANTHER" id="PTHR43792">
    <property type="entry name" value="GNAT FAMILY, PUTATIVE (AFU_ORTHOLOGUE AFUA_3G00765)-RELATED-RELATED"/>
    <property type="match status" value="1"/>
</dbReference>
<sequence length="213" mass="24498">MMRNGPDIKPPVILETARLTLRPWETEDLAPFAHMNANAQVMQHFPQTLNTQESDALAEKFQQHIDLNGWGFWALELKQTGQFIGFTGLHFQPDLFEFSPCTEIGWRLAAEFWHQGYASEAADECLRFAFEVLQLKTVKAFTAVQNKASENVMLRLGMQHQGYFNHPKLNSNSPLLRHTLYCIKQADFLKNHGEYGLNQSIHIEPAQRFARPQ</sequence>
<dbReference type="RefSeq" id="WP_265464923.1">
    <property type="nucleotide sequence ID" value="NZ_JAPEQW010000007.1"/>
</dbReference>
<dbReference type="EMBL" id="JAPEQW010000007">
    <property type="protein sequence ID" value="MCW8038943.1"/>
    <property type="molecule type" value="Genomic_DNA"/>
</dbReference>
<dbReference type="Pfam" id="PF13302">
    <property type="entry name" value="Acetyltransf_3"/>
    <property type="match status" value="1"/>
</dbReference>
<gene>
    <name evidence="2" type="ORF">OKC24_07180</name>
</gene>
<dbReference type="SUPFAM" id="SSF55729">
    <property type="entry name" value="Acyl-CoA N-acyltransferases (Nat)"/>
    <property type="match status" value="1"/>
</dbReference>
<evidence type="ECO:0000313" key="3">
    <source>
        <dbReference type="Proteomes" id="UP001209682"/>
    </source>
</evidence>
<dbReference type="PROSITE" id="PS51186">
    <property type="entry name" value="GNAT"/>
    <property type="match status" value="1"/>
</dbReference>
<evidence type="ECO:0000313" key="2">
    <source>
        <dbReference type="EMBL" id="MCW8038943.1"/>
    </source>
</evidence>
<proteinExistence type="predicted"/>